<dbReference type="NCBIfam" id="TIGR00437">
    <property type="entry name" value="feoB"/>
    <property type="match status" value="1"/>
</dbReference>
<evidence type="ECO:0000256" key="5">
    <source>
        <dbReference type="ARBA" id="ARBA00022519"/>
    </source>
</evidence>
<feature type="transmembrane region" description="Helical" evidence="16">
    <location>
        <begin position="459"/>
        <end position="479"/>
    </location>
</feature>
<feature type="binding site" evidence="14">
    <location>
        <begin position="56"/>
        <end position="59"/>
    </location>
    <ligand>
        <name>GTP</name>
        <dbReference type="ChEBI" id="CHEBI:37565"/>
        <label>3</label>
    </ligand>
</feature>
<keyword evidence="11 14" id="KW-0342">GTP-binding</keyword>
<dbReference type="Gene3D" id="3.40.50.300">
    <property type="entry name" value="P-loop containing nucleotide triphosphate hydrolases"/>
    <property type="match status" value="1"/>
</dbReference>
<dbReference type="AlphaFoldDB" id="A0A2U2AD85"/>
<keyword evidence="19" id="KW-1185">Reference proteome</keyword>
<feature type="binding site" evidence="14">
    <location>
        <begin position="120"/>
        <end position="123"/>
    </location>
    <ligand>
        <name>GTP</name>
        <dbReference type="ChEBI" id="CHEBI:37565"/>
        <label>1</label>
    </ligand>
</feature>
<protein>
    <recommendedName>
        <fullName evidence="13 16">Ferrous iron transport protein B</fullName>
    </recommendedName>
</protein>
<keyword evidence="2 16" id="KW-0813">Transport</keyword>
<dbReference type="InterPro" id="IPR005225">
    <property type="entry name" value="Small_GTP-bd"/>
</dbReference>
<evidence type="ECO:0000256" key="13">
    <source>
        <dbReference type="NCBIfam" id="TIGR00437"/>
    </source>
</evidence>
<feature type="transmembrane region" description="Helical" evidence="16">
    <location>
        <begin position="427"/>
        <end position="453"/>
    </location>
</feature>
<evidence type="ECO:0000259" key="17">
    <source>
        <dbReference type="PROSITE" id="PS51711"/>
    </source>
</evidence>
<comment type="subcellular location">
    <subcellularLocation>
        <location evidence="1 16">Cell inner membrane</location>
        <topology evidence="1 16">Multi-pass membrane protein</topology>
    </subcellularLocation>
</comment>
<evidence type="ECO:0000256" key="7">
    <source>
        <dbReference type="ARBA" id="ARBA00022741"/>
    </source>
</evidence>
<name>A0A2U2AD85_9GAMM</name>
<dbReference type="GO" id="GO:0005886">
    <property type="term" value="C:plasma membrane"/>
    <property type="evidence" value="ECO:0007669"/>
    <property type="project" value="UniProtKB-SubCell"/>
</dbReference>
<evidence type="ECO:0000256" key="6">
    <source>
        <dbReference type="ARBA" id="ARBA00022692"/>
    </source>
</evidence>
<dbReference type="GO" id="GO:0015093">
    <property type="term" value="F:ferrous iron transmembrane transporter activity"/>
    <property type="evidence" value="ECO:0007669"/>
    <property type="project" value="UniProtKB-UniRule"/>
</dbReference>
<evidence type="ECO:0000256" key="10">
    <source>
        <dbReference type="ARBA" id="ARBA00023065"/>
    </source>
</evidence>
<dbReference type="GO" id="GO:0005525">
    <property type="term" value="F:GTP binding"/>
    <property type="evidence" value="ECO:0007669"/>
    <property type="project" value="UniProtKB-KW"/>
</dbReference>
<evidence type="ECO:0000256" key="16">
    <source>
        <dbReference type="RuleBase" id="RU362098"/>
    </source>
</evidence>
<feature type="binding site" evidence="15">
    <location>
        <position position="24"/>
    </location>
    <ligand>
        <name>Mg(2+)</name>
        <dbReference type="ChEBI" id="CHEBI:18420"/>
        <label>2</label>
    </ligand>
</feature>
<dbReference type="Pfam" id="PF07670">
    <property type="entry name" value="Gate"/>
    <property type="match status" value="2"/>
</dbReference>
<evidence type="ECO:0000256" key="9">
    <source>
        <dbReference type="ARBA" id="ARBA00023004"/>
    </source>
</evidence>
<sequence length="783" mass="85791">MMAKTIALLGNPNCGKTTLFNALTGHQQKVANWPGVTVDKKSGHFTVKGQSIEVIDLPGTYSFESSDNNTSQDELIVRNYLLNAPDTLIINVIDAANLQRSLYLTFQLLDLKQPMIIALNMMDVAKLEGIEIYLSLLQEKLHCPVIGLSARKNEGVEELKKMIAVYEPAPYLDHEEIFATQSPAVTQIINDGIAALPENSPIRSATPWQLLEAIKGEYQTIPLSEQDQSALQSMQQQIAQLADCELDIILASSRYEAIDQLAQSVIKTTGIASGKLTAKIDNWALGRFTGIPIFLIVMFLMFAIAINVGSAFIDFFEILFDAIFVSGLGHLLASINAPDWLTTFLANGIGEGIKTVASFIPVLTMMFLCLSLLEDSGYMARAAMVVDRGMRAIGLPGKAFVPMLVGFGCNIPAIMGTRTLENERDRLMSIMMIPFMSCGARLPVYALFAVIFFPNNIGMIVYALYLLGIIVAICTGLALKFSILKGPNTPFIMELPAYHMPTLKGISITTWDRLKSFIYRAGKAIIIVVAILGILNSAGTDGTFGNENSEKSVLSTIGRTITPAFEPMGLTEENWPATVGIFTGIFAKESVIGTLNSLYSHDAPEEEFDFWGQVGEAFQTIPENLAELPKLLLDPLGINDQVADGDIMAIQEANDVNDTTVSEIQHYFTSTASVISYLIFILLYTPCVAALGAVYREAGLRWTILVASWTFIIGWILATGYYQFHLLNMGAGIAPIIWIISLAAALFALFMLLRYMGKKEIFTESKQFIAQSHKKSSKGNCCQ</sequence>
<dbReference type="NCBIfam" id="TIGR00231">
    <property type="entry name" value="small_GTP"/>
    <property type="match status" value="1"/>
</dbReference>
<comment type="similarity">
    <text evidence="16">Belongs to the TRAFAC class TrmE-Era-EngA-EngB-Septin-like GTPase superfamily. FeoB GTPase (TC 9.A.8) family.</text>
</comment>
<feature type="transmembrane region" description="Helical" evidence="16">
    <location>
        <begin position="702"/>
        <end position="724"/>
    </location>
</feature>
<evidence type="ECO:0000256" key="14">
    <source>
        <dbReference type="PIRSR" id="PIRSR603373-1"/>
    </source>
</evidence>
<proteinExistence type="inferred from homology"/>
<dbReference type="OrthoDB" id="9809127at2"/>
<dbReference type="Gene3D" id="1.10.287.1770">
    <property type="match status" value="1"/>
</dbReference>
<dbReference type="Pfam" id="PF02421">
    <property type="entry name" value="FeoB_N"/>
    <property type="match status" value="1"/>
</dbReference>
<dbReference type="Proteomes" id="UP000245020">
    <property type="component" value="Unassembled WGS sequence"/>
</dbReference>
<dbReference type="InterPro" id="IPR003373">
    <property type="entry name" value="Fe2_transport_prot-B"/>
</dbReference>
<comment type="function">
    <text evidence="16">Probable transporter of a GTP-driven Fe(2+) uptake system.</text>
</comment>
<dbReference type="SUPFAM" id="SSF52540">
    <property type="entry name" value="P-loop containing nucleoside triphosphate hydrolases"/>
    <property type="match status" value="1"/>
</dbReference>
<evidence type="ECO:0000256" key="2">
    <source>
        <dbReference type="ARBA" id="ARBA00022448"/>
    </source>
</evidence>
<evidence type="ECO:0000256" key="1">
    <source>
        <dbReference type="ARBA" id="ARBA00004429"/>
    </source>
</evidence>
<evidence type="ECO:0000256" key="8">
    <source>
        <dbReference type="ARBA" id="ARBA00022989"/>
    </source>
</evidence>
<dbReference type="NCBIfam" id="NF007105">
    <property type="entry name" value="PRK09554.1"/>
    <property type="match status" value="1"/>
</dbReference>
<evidence type="ECO:0000256" key="3">
    <source>
        <dbReference type="ARBA" id="ARBA00022475"/>
    </source>
</evidence>
<keyword evidence="5" id="KW-0997">Cell inner membrane</keyword>
<feature type="transmembrane region" description="Helical" evidence="16">
    <location>
        <begin position="356"/>
        <end position="373"/>
    </location>
</feature>
<keyword evidence="8 16" id="KW-1133">Transmembrane helix</keyword>
<dbReference type="PANTHER" id="PTHR43185:SF1">
    <property type="entry name" value="FE(2+) TRANSPORTER FEOB"/>
    <property type="match status" value="1"/>
</dbReference>
<dbReference type="CDD" id="cd01879">
    <property type="entry name" value="FeoB"/>
    <property type="match status" value="1"/>
</dbReference>
<evidence type="ECO:0000313" key="19">
    <source>
        <dbReference type="Proteomes" id="UP000245020"/>
    </source>
</evidence>
<accession>A0A2U2AD85</accession>
<dbReference type="InterPro" id="IPR011640">
    <property type="entry name" value="Fe2_transport_prot_B_C"/>
</dbReference>
<feature type="transmembrane region" description="Helical" evidence="16">
    <location>
        <begin position="393"/>
        <end position="415"/>
    </location>
</feature>
<evidence type="ECO:0000256" key="4">
    <source>
        <dbReference type="ARBA" id="ARBA00022496"/>
    </source>
</evidence>
<dbReference type="PANTHER" id="PTHR43185">
    <property type="entry name" value="FERROUS IRON TRANSPORT PROTEIN B"/>
    <property type="match status" value="1"/>
</dbReference>
<feature type="binding site" evidence="15">
    <location>
        <position position="22"/>
    </location>
    <ligand>
        <name>Mg(2+)</name>
        <dbReference type="ChEBI" id="CHEBI:18420"/>
        <label>1</label>
    </ligand>
</feature>
<dbReference type="FunFam" id="3.40.50.300:FF:000426">
    <property type="entry name" value="Ferrous iron transport protein B"/>
    <property type="match status" value="1"/>
</dbReference>
<feature type="binding site" evidence="14">
    <location>
        <begin position="35"/>
        <end position="39"/>
    </location>
    <ligand>
        <name>GTP</name>
        <dbReference type="ChEBI" id="CHEBI:37565"/>
        <label>2</label>
    </ligand>
</feature>
<feature type="binding site" evidence="14">
    <location>
        <begin position="10"/>
        <end position="17"/>
    </location>
    <ligand>
        <name>GTP</name>
        <dbReference type="ChEBI" id="CHEBI:37565"/>
        <label>1</label>
    </ligand>
</feature>
<dbReference type="InterPro" id="IPR027417">
    <property type="entry name" value="P-loop_NTPase"/>
</dbReference>
<dbReference type="Pfam" id="PF07664">
    <property type="entry name" value="FeoB_C"/>
    <property type="match status" value="1"/>
</dbReference>
<keyword evidence="10" id="KW-0406">Ion transport</keyword>
<dbReference type="InterPro" id="IPR011642">
    <property type="entry name" value="Gate_dom"/>
</dbReference>
<dbReference type="PROSITE" id="PS51711">
    <property type="entry name" value="G_FEOB"/>
    <property type="match status" value="1"/>
</dbReference>
<feature type="transmembrane region" description="Helical" evidence="16">
    <location>
        <begin position="284"/>
        <end position="306"/>
    </location>
</feature>
<dbReference type="EMBL" id="QEWQ01000005">
    <property type="protein sequence ID" value="PWD80618.1"/>
    <property type="molecule type" value="Genomic_DNA"/>
</dbReference>
<reference evidence="19" key="1">
    <citation type="submission" date="2018-05" db="EMBL/GenBank/DDBJ databases">
        <title>Ignatzschineria dubaiensis sp. nov., isolated from necrotic foot tissues of dromedaries (Camelus dromedarius) and associated maggots in Dubai, United Arab Emirates.</title>
        <authorList>
            <person name="Tsang C.C."/>
            <person name="Tang J.Y.M."/>
            <person name="Fong J.Y.H."/>
            <person name="Kinne J."/>
            <person name="Lee H.H."/>
            <person name="Joseph M."/>
            <person name="Jose S."/>
            <person name="Schuster R.K."/>
            <person name="Tang Y."/>
            <person name="Sivakumar S."/>
            <person name="Chen J.H.K."/>
            <person name="Teng J.L.L."/>
            <person name="Lau S.K.P."/>
            <person name="Wernery U."/>
            <person name="Woo P.C.Y."/>
        </authorList>
    </citation>
    <scope>NUCLEOTIDE SEQUENCE [LARGE SCALE GENOMIC DNA]</scope>
    <source>
        <strain evidence="19">KCTC 22644</strain>
    </source>
</reference>
<keyword evidence="15" id="KW-0460">Magnesium</keyword>
<keyword evidence="15" id="KW-0479">Metal-binding</keyword>
<evidence type="ECO:0000256" key="15">
    <source>
        <dbReference type="PIRSR" id="PIRSR603373-2"/>
    </source>
</evidence>
<dbReference type="InterPro" id="IPR050860">
    <property type="entry name" value="FeoB_GTPase"/>
</dbReference>
<dbReference type="InterPro" id="IPR030389">
    <property type="entry name" value="G_FEOB_dom"/>
</dbReference>
<feature type="transmembrane region" description="Helical" evidence="16">
    <location>
        <begin position="736"/>
        <end position="756"/>
    </location>
</feature>
<keyword evidence="3" id="KW-1003">Cell membrane</keyword>
<keyword evidence="6 16" id="KW-0812">Transmembrane</keyword>
<comment type="caution">
    <text evidence="18">The sequence shown here is derived from an EMBL/GenBank/DDBJ whole genome shotgun (WGS) entry which is preliminary data.</text>
</comment>
<dbReference type="PRINTS" id="PR00326">
    <property type="entry name" value="GTP1OBG"/>
</dbReference>
<feature type="domain" description="FeoB-type G" evidence="17">
    <location>
        <begin position="3"/>
        <end position="169"/>
    </location>
</feature>
<feature type="transmembrane region" description="Helical" evidence="16">
    <location>
        <begin position="674"/>
        <end position="695"/>
    </location>
</feature>
<keyword evidence="12 16" id="KW-0472">Membrane</keyword>
<feature type="binding site" evidence="15">
    <location>
        <position position="25"/>
    </location>
    <ligand>
        <name>Mg(2+)</name>
        <dbReference type="ChEBI" id="CHEBI:18420"/>
        <label>2</label>
    </ligand>
</feature>
<evidence type="ECO:0000256" key="11">
    <source>
        <dbReference type="ARBA" id="ARBA00023134"/>
    </source>
</evidence>
<keyword evidence="9 16" id="KW-0408">Iron</keyword>
<dbReference type="GO" id="GO:0046872">
    <property type="term" value="F:metal ion binding"/>
    <property type="evidence" value="ECO:0007669"/>
    <property type="project" value="UniProtKB-KW"/>
</dbReference>
<keyword evidence="4 16" id="KW-0410">Iron transport</keyword>
<evidence type="ECO:0000256" key="12">
    <source>
        <dbReference type="ARBA" id="ARBA00023136"/>
    </source>
</evidence>
<organism evidence="18 19">
    <name type="scientific">Ignatzschineria ureiclastica</name>
    <dbReference type="NCBI Taxonomy" id="472582"/>
    <lineage>
        <taxon>Bacteria</taxon>
        <taxon>Pseudomonadati</taxon>
        <taxon>Pseudomonadota</taxon>
        <taxon>Gammaproteobacteria</taxon>
        <taxon>Cardiobacteriales</taxon>
        <taxon>Ignatzschineriaceae</taxon>
        <taxon>Ignatzschineria</taxon>
    </lineage>
</organism>
<evidence type="ECO:0000313" key="18">
    <source>
        <dbReference type="EMBL" id="PWD80618.1"/>
    </source>
</evidence>
<feature type="transmembrane region" description="Helical" evidence="16">
    <location>
        <begin position="318"/>
        <end position="335"/>
    </location>
</feature>
<feature type="binding site" evidence="15">
    <location>
        <position position="21"/>
    </location>
    <ligand>
        <name>Mg(2+)</name>
        <dbReference type="ChEBI" id="CHEBI:18420"/>
        <label>2</label>
    </ligand>
</feature>
<keyword evidence="7 14" id="KW-0547">Nucleotide-binding</keyword>
<dbReference type="InterPro" id="IPR006073">
    <property type="entry name" value="GTP-bd"/>
</dbReference>
<gene>
    <name evidence="18" type="ORF">DC083_08365</name>
</gene>